<dbReference type="Ensembl" id="ENSONIT00000066394.1">
    <property type="protein sequence ID" value="ENSONIP00000043874.1"/>
    <property type="gene ID" value="ENSONIG00000036739.1"/>
</dbReference>
<dbReference type="CDD" id="cd00037">
    <property type="entry name" value="CLECT"/>
    <property type="match status" value="1"/>
</dbReference>
<reference evidence="3" key="2">
    <citation type="submission" date="2025-08" db="UniProtKB">
        <authorList>
            <consortium name="Ensembl"/>
        </authorList>
    </citation>
    <scope>IDENTIFICATION</scope>
</reference>
<evidence type="ECO:0000256" key="1">
    <source>
        <dbReference type="ARBA" id="ARBA00023157"/>
    </source>
</evidence>
<reference evidence="4" key="1">
    <citation type="submission" date="2012-01" db="EMBL/GenBank/DDBJ databases">
        <title>The Genome Sequence of Oreochromis niloticus (Nile Tilapia).</title>
        <authorList>
            <consortium name="Broad Institute Genome Assembly Team"/>
            <consortium name="Broad Institute Sequencing Platform"/>
            <person name="Di Palma F."/>
            <person name="Johnson J."/>
            <person name="Lander E.S."/>
            <person name="Lindblad-Toh K."/>
        </authorList>
    </citation>
    <scope>NUCLEOTIDE SEQUENCE [LARGE SCALE GENOMIC DNA]</scope>
</reference>
<sequence length="141" mass="16426">LGRFTFKKKKPPTTPAPGDGKCLEFAIPYGKYCYYVYSGEVGFSWPDSEHYCQAGRMELVSIHSRAEVEFIKSLNYSKNMNLWIGLTRDNNLKCINFFLKPPVDGRWNDNNCLEKKSFACRHPQCKHFSISLFRYFNATQM</sequence>
<dbReference type="InterPro" id="IPR050111">
    <property type="entry name" value="C-type_lectin/snaclec_domain"/>
</dbReference>
<organism evidence="3 4">
    <name type="scientific">Oreochromis niloticus</name>
    <name type="common">Nile tilapia</name>
    <name type="synonym">Tilapia nilotica</name>
    <dbReference type="NCBI Taxonomy" id="8128"/>
    <lineage>
        <taxon>Eukaryota</taxon>
        <taxon>Metazoa</taxon>
        <taxon>Chordata</taxon>
        <taxon>Craniata</taxon>
        <taxon>Vertebrata</taxon>
        <taxon>Euteleostomi</taxon>
        <taxon>Actinopterygii</taxon>
        <taxon>Neopterygii</taxon>
        <taxon>Teleostei</taxon>
        <taxon>Neoteleostei</taxon>
        <taxon>Acanthomorphata</taxon>
        <taxon>Ovalentaria</taxon>
        <taxon>Cichlomorphae</taxon>
        <taxon>Cichliformes</taxon>
        <taxon>Cichlidae</taxon>
        <taxon>African cichlids</taxon>
        <taxon>Pseudocrenilabrinae</taxon>
        <taxon>Oreochromini</taxon>
        <taxon>Oreochromis</taxon>
    </lineage>
</organism>
<dbReference type="InterPro" id="IPR001304">
    <property type="entry name" value="C-type_lectin-like"/>
</dbReference>
<dbReference type="InterPro" id="IPR016187">
    <property type="entry name" value="CTDL_fold"/>
</dbReference>
<evidence type="ECO:0000313" key="4">
    <source>
        <dbReference type="Proteomes" id="UP000005207"/>
    </source>
</evidence>
<proteinExistence type="predicted"/>
<dbReference type="PANTHER" id="PTHR22803">
    <property type="entry name" value="MANNOSE, PHOSPHOLIPASE, LECTIN RECEPTOR RELATED"/>
    <property type="match status" value="1"/>
</dbReference>
<protein>
    <recommendedName>
        <fullName evidence="2">C-type lectin domain-containing protein</fullName>
    </recommendedName>
</protein>
<dbReference type="Proteomes" id="UP000005207">
    <property type="component" value="Linkage group LG7"/>
</dbReference>
<dbReference type="AlphaFoldDB" id="A0A669C8T6"/>
<keyword evidence="4" id="KW-1185">Reference proteome</keyword>
<evidence type="ECO:0000259" key="2">
    <source>
        <dbReference type="PROSITE" id="PS50041"/>
    </source>
</evidence>
<reference evidence="3" key="3">
    <citation type="submission" date="2025-09" db="UniProtKB">
        <authorList>
            <consortium name="Ensembl"/>
        </authorList>
    </citation>
    <scope>IDENTIFICATION</scope>
</reference>
<accession>A0A669C8T6</accession>
<dbReference type="GeneTree" id="ENSGT01050000244842"/>
<name>A0A669C8T6_ORENI</name>
<dbReference type="PROSITE" id="PS00615">
    <property type="entry name" value="C_TYPE_LECTIN_1"/>
    <property type="match status" value="1"/>
</dbReference>
<dbReference type="PROSITE" id="PS50041">
    <property type="entry name" value="C_TYPE_LECTIN_2"/>
    <property type="match status" value="1"/>
</dbReference>
<dbReference type="SMART" id="SM00034">
    <property type="entry name" value="CLECT"/>
    <property type="match status" value="1"/>
</dbReference>
<evidence type="ECO:0000313" key="3">
    <source>
        <dbReference type="Ensembl" id="ENSONIP00000043874.1"/>
    </source>
</evidence>
<keyword evidence="1" id="KW-1015">Disulfide bond</keyword>
<feature type="domain" description="C-type lectin" evidence="2">
    <location>
        <begin position="29"/>
        <end position="121"/>
    </location>
</feature>
<dbReference type="SUPFAM" id="SSF56436">
    <property type="entry name" value="C-type lectin-like"/>
    <property type="match status" value="1"/>
</dbReference>
<dbReference type="InterPro" id="IPR018378">
    <property type="entry name" value="C-type_lectin_CS"/>
</dbReference>
<dbReference type="Gene3D" id="3.10.100.10">
    <property type="entry name" value="Mannose-Binding Protein A, subunit A"/>
    <property type="match status" value="1"/>
</dbReference>
<dbReference type="InterPro" id="IPR016186">
    <property type="entry name" value="C-type_lectin-like/link_sf"/>
</dbReference>
<dbReference type="Pfam" id="PF00059">
    <property type="entry name" value="Lectin_C"/>
    <property type="match status" value="1"/>
</dbReference>